<reference evidence="1 2" key="1">
    <citation type="submission" date="2014-06" db="EMBL/GenBank/DDBJ databases">
        <authorList>
            <person name="Bishop-Lilly K.A."/>
            <person name="Broomall S.M."/>
            <person name="Chain P.S."/>
            <person name="Chertkov O."/>
            <person name="Coyne S.R."/>
            <person name="Daligault H.E."/>
            <person name="Davenport K.W."/>
            <person name="Erkkila T."/>
            <person name="Frey K.G."/>
            <person name="Gibbons H.S."/>
            <person name="Gu W."/>
            <person name="Jaissle J."/>
            <person name="Johnson S.L."/>
            <person name="Koroleva G.I."/>
            <person name="Ladner J.T."/>
            <person name="Lo C.-C."/>
            <person name="Minogue T.D."/>
            <person name="Munk C."/>
            <person name="Palacios G.F."/>
            <person name="Redden C.L."/>
            <person name="Rosenzweig C.N."/>
            <person name="Scholz M.B."/>
            <person name="Teshima H."/>
            <person name="Xu Y."/>
        </authorList>
    </citation>
    <scope>NUCLEOTIDE SEQUENCE [LARGE SCALE GENOMIC DNA]</scope>
    <source>
        <strain evidence="1 2">FTZ</strain>
    </source>
</reference>
<gene>
    <name evidence="1" type="ORF">DR87_1804</name>
</gene>
<protein>
    <submittedName>
        <fullName evidence="1">Transcriptional regulator, LysR family</fullName>
    </submittedName>
</protein>
<dbReference type="EMBL" id="JOVO01000015">
    <property type="protein sequence ID" value="KFJ40176.1"/>
    <property type="molecule type" value="Genomic_DNA"/>
</dbReference>
<evidence type="ECO:0000313" key="2">
    <source>
        <dbReference type="Proteomes" id="UP000028987"/>
    </source>
</evidence>
<dbReference type="AlphaFoldDB" id="A0AAW3D6T5"/>
<sequence>MSAIHKDIIEATRYFLKLVELGSYSSVKKYYNVELNTIKIKYKYSKDTLTLNLSEMYRIAYLLPVMV</sequence>
<proteinExistence type="predicted"/>
<accession>A0AAW3D6T5</accession>
<name>A0AAW3D6T5_FRATU</name>
<organism evidence="1 2">
    <name type="scientific">Francisella tularensis</name>
    <dbReference type="NCBI Taxonomy" id="263"/>
    <lineage>
        <taxon>Bacteria</taxon>
        <taxon>Pseudomonadati</taxon>
        <taxon>Pseudomonadota</taxon>
        <taxon>Gammaproteobacteria</taxon>
        <taxon>Thiotrichales</taxon>
        <taxon>Francisellaceae</taxon>
        <taxon>Francisella</taxon>
    </lineage>
</organism>
<dbReference type="Proteomes" id="UP000028987">
    <property type="component" value="Unassembled WGS sequence"/>
</dbReference>
<evidence type="ECO:0000313" key="1">
    <source>
        <dbReference type="EMBL" id="KFJ40176.1"/>
    </source>
</evidence>
<comment type="caution">
    <text evidence="1">The sequence shown here is derived from an EMBL/GenBank/DDBJ whole genome shotgun (WGS) entry which is preliminary data.</text>
</comment>